<keyword evidence="1" id="KW-0456">Lyase</keyword>
<dbReference type="InterPro" id="IPR006680">
    <property type="entry name" value="Amidohydro-rel"/>
</dbReference>
<dbReference type="AlphaFoldDB" id="A0A290QG37"/>
<dbReference type="PANTHER" id="PTHR21240">
    <property type="entry name" value="2-AMINO-3-CARBOXYLMUCONATE-6-SEMIALDEHYDE DECARBOXYLASE"/>
    <property type="match status" value="1"/>
</dbReference>
<feature type="domain" description="Amidohydrolase-related" evidence="2">
    <location>
        <begin position="86"/>
        <end position="353"/>
    </location>
</feature>
<dbReference type="InterPro" id="IPR032466">
    <property type="entry name" value="Metal_Hydrolase"/>
</dbReference>
<accession>A0A290QG37</accession>
<proteinExistence type="predicted"/>
<dbReference type="KEGG" id="vbh:CMV30_04715"/>
<evidence type="ECO:0000259" key="2">
    <source>
        <dbReference type="Pfam" id="PF04909"/>
    </source>
</evidence>
<evidence type="ECO:0000313" key="4">
    <source>
        <dbReference type="Proteomes" id="UP000217265"/>
    </source>
</evidence>
<dbReference type="GO" id="GO:0016831">
    <property type="term" value="F:carboxy-lyase activity"/>
    <property type="evidence" value="ECO:0007669"/>
    <property type="project" value="InterPro"/>
</dbReference>
<sequence>MDTPSLKFFDADVHVRWDDDRAIADRLPESWKERWLIGAGHTQAGLRINPKFYNPHEPFGQGTPRTVGRQGLVSAEALAKDWLTPQGIDAALVSVYDAPNLCTFGDVDYPMEMARAVNDWLAEEWLEKSPAVYGTIVVATQNPEEAAREIRRAARHNRMLQVMLPTGSMFPYGNRRFYPIYEAAQECGLAIAIHSGTEGMGTSPAPTPCGWPGTLSELRVTRSTTFLGHLTSMITEGVFVRFPELRVVGLEVGVAWLSTYLWRFDKNYKGLRSECPWLKELPSEYTRRFFRFGTQSAEPGNPASEFWRLLGSNRLDETLMFSSNYPRWDHETPVFSHGMASAAPEKIEALKVGVARSTYPRLL</sequence>
<dbReference type="Gene3D" id="3.20.20.140">
    <property type="entry name" value="Metal-dependent hydrolases"/>
    <property type="match status" value="1"/>
</dbReference>
<reference evidence="3 4" key="1">
    <citation type="submission" date="2017-09" db="EMBL/GenBank/DDBJ databases">
        <title>Complete genome sequence of Verrucomicrobial strain HZ-65, isolated from freshwater.</title>
        <authorList>
            <person name="Choi A."/>
        </authorList>
    </citation>
    <scope>NUCLEOTIDE SEQUENCE [LARGE SCALE GENOMIC DNA]</scope>
    <source>
        <strain evidence="3 4">HZ-65</strain>
    </source>
</reference>
<dbReference type="Proteomes" id="UP000217265">
    <property type="component" value="Chromosome"/>
</dbReference>
<gene>
    <name evidence="3" type="ORF">CMV30_04715</name>
</gene>
<dbReference type="GO" id="GO:0016787">
    <property type="term" value="F:hydrolase activity"/>
    <property type="evidence" value="ECO:0007669"/>
    <property type="project" value="InterPro"/>
</dbReference>
<dbReference type="PANTHER" id="PTHR21240:SF28">
    <property type="entry name" value="ISO-OROTATE DECARBOXYLASE (EUROFUNG)"/>
    <property type="match status" value="1"/>
</dbReference>
<organism evidence="3 4">
    <name type="scientific">Nibricoccus aquaticus</name>
    <dbReference type="NCBI Taxonomy" id="2576891"/>
    <lineage>
        <taxon>Bacteria</taxon>
        <taxon>Pseudomonadati</taxon>
        <taxon>Verrucomicrobiota</taxon>
        <taxon>Opitutia</taxon>
        <taxon>Opitutales</taxon>
        <taxon>Opitutaceae</taxon>
        <taxon>Nibricoccus</taxon>
    </lineage>
</organism>
<dbReference type="OrthoDB" id="9777673at2"/>
<name>A0A290QG37_9BACT</name>
<dbReference type="InterPro" id="IPR032465">
    <property type="entry name" value="ACMSD"/>
</dbReference>
<dbReference type="Pfam" id="PF04909">
    <property type="entry name" value="Amidohydro_2"/>
    <property type="match status" value="1"/>
</dbReference>
<dbReference type="EMBL" id="CP023344">
    <property type="protein sequence ID" value="ATC63311.1"/>
    <property type="molecule type" value="Genomic_DNA"/>
</dbReference>
<dbReference type="RefSeq" id="WP_096054943.1">
    <property type="nucleotide sequence ID" value="NZ_CP023344.1"/>
</dbReference>
<dbReference type="SUPFAM" id="SSF51556">
    <property type="entry name" value="Metallo-dependent hydrolases"/>
    <property type="match status" value="1"/>
</dbReference>
<keyword evidence="4" id="KW-1185">Reference proteome</keyword>
<dbReference type="GO" id="GO:0019748">
    <property type="term" value="P:secondary metabolic process"/>
    <property type="evidence" value="ECO:0007669"/>
    <property type="project" value="TreeGrafter"/>
</dbReference>
<evidence type="ECO:0000313" key="3">
    <source>
        <dbReference type="EMBL" id="ATC63311.1"/>
    </source>
</evidence>
<evidence type="ECO:0000256" key="1">
    <source>
        <dbReference type="ARBA" id="ARBA00023239"/>
    </source>
</evidence>
<protein>
    <recommendedName>
        <fullName evidence="2">Amidohydrolase-related domain-containing protein</fullName>
    </recommendedName>
</protein>
<dbReference type="GO" id="GO:0005737">
    <property type="term" value="C:cytoplasm"/>
    <property type="evidence" value="ECO:0007669"/>
    <property type="project" value="TreeGrafter"/>
</dbReference>